<evidence type="ECO:0000313" key="2">
    <source>
        <dbReference type="EMBL" id="CAH3040100.1"/>
    </source>
</evidence>
<evidence type="ECO:0000313" key="3">
    <source>
        <dbReference type="Proteomes" id="UP001159428"/>
    </source>
</evidence>
<protein>
    <submittedName>
        <fullName evidence="2">Uncharacterized protein</fullName>
    </submittedName>
</protein>
<evidence type="ECO:0000256" key="1">
    <source>
        <dbReference type="SAM" id="MobiDB-lite"/>
    </source>
</evidence>
<organism evidence="2 3">
    <name type="scientific">Pocillopora meandrina</name>
    <dbReference type="NCBI Taxonomy" id="46732"/>
    <lineage>
        <taxon>Eukaryota</taxon>
        <taxon>Metazoa</taxon>
        <taxon>Cnidaria</taxon>
        <taxon>Anthozoa</taxon>
        <taxon>Hexacorallia</taxon>
        <taxon>Scleractinia</taxon>
        <taxon>Astrocoeniina</taxon>
        <taxon>Pocilloporidae</taxon>
        <taxon>Pocillopora</taxon>
    </lineage>
</organism>
<name>A0AAU9VZY4_9CNID</name>
<proteinExistence type="predicted"/>
<comment type="caution">
    <text evidence="2">The sequence shown here is derived from an EMBL/GenBank/DDBJ whole genome shotgun (WGS) entry which is preliminary data.</text>
</comment>
<accession>A0AAU9VZY4</accession>
<feature type="non-terminal residue" evidence="2">
    <location>
        <position position="1"/>
    </location>
</feature>
<gene>
    <name evidence="2" type="ORF">PMEA_00025698</name>
</gene>
<feature type="region of interest" description="Disordered" evidence="1">
    <location>
        <begin position="129"/>
        <end position="151"/>
    </location>
</feature>
<keyword evidence="3" id="KW-1185">Reference proteome</keyword>
<dbReference type="EMBL" id="CALNXJ010000005">
    <property type="protein sequence ID" value="CAH3040100.1"/>
    <property type="molecule type" value="Genomic_DNA"/>
</dbReference>
<sequence>EIISSVLEVVYPDDPGYLWTELQTSKTVSKILGDETVWPPSDRSYLATLAEAYNVKAWDTRKQVSSIMVGIASYKALLAFIPGERTMTRILSECSASLRKSLQGLDYFAAEGARAFNDLSCSRTSFGEWSKKRESTRSTGGAEGGKAISQG</sequence>
<dbReference type="AlphaFoldDB" id="A0AAU9VZY4"/>
<dbReference type="Proteomes" id="UP001159428">
    <property type="component" value="Unassembled WGS sequence"/>
</dbReference>
<reference evidence="2 3" key="1">
    <citation type="submission" date="2022-05" db="EMBL/GenBank/DDBJ databases">
        <authorList>
            <consortium name="Genoscope - CEA"/>
            <person name="William W."/>
        </authorList>
    </citation>
    <scope>NUCLEOTIDE SEQUENCE [LARGE SCALE GENOMIC DNA]</scope>
</reference>